<dbReference type="PROSITE" id="PS50011">
    <property type="entry name" value="PROTEIN_KINASE_DOM"/>
    <property type="match status" value="1"/>
</dbReference>
<evidence type="ECO:0000256" key="6">
    <source>
        <dbReference type="ARBA" id="ARBA00022777"/>
    </source>
</evidence>
<dbReference type="PANTHER" id="PTHR11042:SF187">
    <property type="entry name" value="EUKARYOTIC TRANSLATION INITIATION FACTOR 2-ALPHA KINASE 2"/>
    <property type="match status" value="1"/>
</dbReference>
<feature type="region of interest" description="Disordered" evidence="12">
    <location>
        <begin position="588"/>
        <end position="646"/>
    </location>
</feature>
<dbReference type="PROSITE" id="PS00107">
    <property type="entry name" value="PROTEIN_KINASE_ATP"/>
    <property type="match status" value="1"/>
</dbReference>
<comment type="caution">
    <text evidence="14">The sequence shown here is derived from an EMBL/GenBank/DDBJ whole genome shotgun (WGS) entry which is preliminary data.</text>
</comment>
<feature type="compositionally biased region" description="Polar residues" evidence="12">
    <location>
        <begin position="498"/>
        <end position="507"/>
    </location>
</feature>
<dbReference type="EMBL" id="JARTCD010000019">
    <property type="protein sequence ID" value="KAJ8659275.1"/>
    <property type="molecule type" value="Genomic_DNA"/>
</dbReference>
<evidence type="ECO:0000256" key="3">
    <source>
        <dbReference type="ARBA" id="ARBA00022553"/>
    </source>
</evidence>
<keyword evidence="5 11" id="KW-0547">Nucleotide-binding</keyword>
<dbReference type="GO" id="GO:0017148">
    <property type="term" value="P:negative regulation of translation"/>
    <property type="evidence" value="ECO:0007669"/>
    <property type="project" value="UniProtKB-KW"/>
</dbReference>
<evidence type="ECO:0000256" key="9">
    <source>
        <dbReference type="ARBA" id="ARBA00037982"/>
    </source>
</evidence>
<dbReference type="InterPro" id="IPR017441">
    <property type="entry name" value="Protein_kinase_ATP_BS"/>
</dbReference>
<dbReference type="GO" id="GO:0005634">
    <property type="term" value="C:nucleus"/>
    <property type="evidence" value="ECO:0007669"/>
    <property type="project" value="TreeGrafter"/>
</dbReference>
<dbReference type="PANTHER" id="PTHR11042">
    <property type="entry name" value="EUKARYOTIC TRANSLATION INITIATION FACTOR 2-ALPHA KINASE EIF2-ALPHA KINASE -RELATED"/>
    <property type="match status" value="1"/>
</dbReference>
<feature type="binding site" evidence="11">
    <location>
        <position position="251"/>
    </location>
    <ligand>
        <name>ATP</name>
        <dbReference type="ChEBI" id="CHEBI:30616"/>
    </ligand>
</feature>
<feature type="region of interest" description="Disordered" evidence="12">
    <location>
        <begin position="163"/>
        <end position="199"/>
    </location>
</feature>
<evidence type="ECO:0000313" key="15">
    <source>
        <dbReference type="Proteomes" id="UP001234581"/>
    </source>
</evidence>
<dbReference type="RefSeq" id="XP_058344188.1">
    <property type="nucleotide sequence ID" value="XM_058485038.1"/>
</dbReference>
<feature type="compositionally biased region" description="Low complexity" evidence="12">
    <location>
        <begin position="527"/>
        <end position="549"/>
    </location>
</feature>
<dbReference type="SMART" id="SM00220">
    <property type="entry name" value="S_TKc"/>
    <property type="match status" value="1"/>
</dbReference>
<dbReference type="Gene3D" id="3.30.200.20">
    <property type="entry name" value="Phosphorylase Kinase, domain 1"/>
    <property type="match status" value="1"/>
</dbReference>
<name>A0AAD7V5M9_9FUNG</name>
<dbReference type="InterPro" id="IPR054521">
    <property type="entry name" value="HRI2_3H"/>
</dbReference>
<reference evidence="14 15" key="1">
    <citation type="submission" date="2023-03" db="EMBL/GenBank/DDBJ databases">
        <title>Genome sequence of Lichtheimia ornata CBS 291.66.</title>
        <authorList>
            <person name="Mohabir J.T."/>
            <person name="Shea T.P."/>
            <person name="Kurbessoian T."/>
            <person name="Berby B."/>
            <person name="Fontaine J."/>
            <person name="Livny J."/>
            <person name="Gnirke A."/>
            <person name="Stajich J.E."/>
            <person name="Cuomo C.A."/>
        </authorList>
    </citation>
    <scope>NUCLEOTIDE SEQUENCE [LARGE SCALE GENOMIC DNA]</scope>
    <source>
        <strain evidence="14">CBS 291.66</strain>
    </source>
</reference>
<evidence type="ECO:0000256" key="2">
    <source>
        <dbReference type="ARBA" id="ARBA00022527"/>
    </source>
</evidence>
<evidence type="ECO:0000256" key="5">
    <source>
        <dbReference type="ARBA" id="ARBA00022741"/>
    </source>
</evidence>
<sequence length="848" mass="96131">MVPVCTDDDDCTYSSVLTNDSDRPNSFWHRPSSCELEQQANEYDREGGLLSVNNQKNVQFGGGGGQQLWQPKALSDGSKRRQAKMLLVSLIESFCRVYGESPESNRKVFFLICQTLRSLGLIDAEFMDEMASVRSTFQNAFQQLFYTAVQTVQDERLFQQHQKMIGPVPSSSSDEEEGSSMRRFQTPPPQPSAAAATPSPITSEQLLSNLSVQNSRYENDFVEISMLGRGGFASVWRARNKLDGIDYAIKKIRLGKDLDTMMDHENPYEKIFREIKHLARLEHRNVVRYYSSWLELVSSAALQRDEEEDEDYFSEYYRSSTTATTTRKSKVRFHQETSMFNDPIFDFSDESSLRMNASQLSSPGIDFVMEEETEEEEEKMTLTRGGGSTSNSSSMMEVQRSSSIQRRHHHRSAFGSFEGEWVLYIQMQLCPATLHDFIKFRNQQCFKDNEDGYDAVDPQRNIDIFAQILEGAAYIHEQGVMHRDLKPTNIFLNMPASLSESRRSSQGNRRHGRSRANSLATLGGPRSHGSISSSNSSSNHGMLSSSSSLAHDHSFSFDSVHTPDGLRQCMWDEPWVPKIGDFGLAAASEEDQDLSSSSPFVEEDQQSASENNSSSKEVSENTTPRRRPSVRRMRTGGVGTRTYASPEQLAHRPSAYGEKVDIYSLAIIFFELYRPFATAMERAEAIDALKQGIFPDGFVERYPKESALILWMMDPNAANRPTAAQLLDFELFTGDSTNTHPQQQQQKQQQKQEQEEDHNDESFASLKSQLKAKSRALDQQNEEMAALRMRMERIEMEKKLEMDAMQKRLEDLQRQLEQVQHTKLPLTPPASTNMGHSSDTTTSTSTSQ</sequence>
<evidence type="ECO:0000256" key="11">
    <source>
        <dbReference type="PROSITE-ProRule" id="PRU10141"/>
    </source>
</evidence>
<feature type="compositionally biased region" description="Low complexity" evidence="12">
    <location>
        <begin position="607"/>
        <end position="622"/>
    </location>
</feature>
<keyword evidence="3" id="KW-0597">Phosphoprotein</keyword>
<dbReference type="InterPro" id="IPR000719">
    <property type="entry name" value="Prot_kinase_dom"/>
</dbReference>
<evidence type="ECO:0000256" key="4">
    <source>
        <dbReference type="ARBA" id="ARBA00022679"/>
    </source>
</evidence>
<evidence type="ECO:0000256" key="12">
    <source>
        <dbReference type="SAM" id="MobiDB-lite"/>
    </source>
</evidence>
<evidence type="ECO:0000256" key="8">
    <source>
        <dbReference type="ARBA" id="ARBA00023193"/>
    </source>
</evidence>
<dbReference type="GeneID" id="83212402"/>
<dbReference type="CDD" id="cd13996">
    <property type="entry name" value="STKc_EIF2AK"/>
    <property type="match status" value="1"/>
</dbReference>
<evidence type="ECO:0000256" key="10">
    <source>
        <dbReference type="ARBA" id="ARBA00042914"/>
    </source>
</evidence>
<dbReference type="EC" id="2.7.11.1" evidence="1"/>
<feature type="region of interest" description="Disordered" evidence="12">
    <location>
        <begin position="734"/>
        <end position="763"/>
    </location>
</feature>
<dbReference type="Pfam" id="PF00069">
    <property type="entry name" value="Pkinase"/>
    <property type="match status" value="3"/>
</dbReference>
<dbReference type="PROSITE" id="PS00108">
    <property type="entry name" value="PROTEIN_KINASE_ST"/>
    <property type="match status" value="1"/>
</dbReference>
<keyword evidence="8" id="KW-0652">Protein synthesis inhibitor</keyword>
<dbReference type="GO" id="GO:0005737">
    <property type="term" value="C:cytoplasm"/>
    <property type="evidence" value="ECO:0007669"/>
    <property type="project" value="TreeGrafter"/>
</dbReference>
<keyword evidence="15" id="KW-1185">Reference proteome</keyword>
<keyword evidence="7 11" id="KW-0067">ATP-binding</keyword>
<evidence type="ECO:0000313" key="14">
    <source>
        <dbReference type="EMBL" id="KAJ8659275.1"/>
    </source>
</evidence>
<feature type="compositionally biased region" description="Low complexity" evidence="12">
    <location>
        <begin position="742"/>
        <end position="751"/>
    </location>
</feature>
<dbReference type="InterPro" id="IPR008271">
    <property type="entry name" value="Ser/Thr_kinase_AS"/>
</dbReference>
<dbReference type="GO" id="GO:0004694">
    <property type="term" value="F:eukaryotic translation initiation factor 2alpha kinase activity"/>
    <property type="evidence" value="ECO:0007669"/>
    <property type="project" value="TreeGrafter"/>
</dbReference>
<dbReference type="SUPFAM" id="SSF56112">
    <property type="entry name" value="Protein kinase-like (PK-like)"/>
    <property type="match status" value="1"/>
</dbReference>
<dbReference type="Gene3D" id="1.10.510.10">
    <property type="entry name" value="Transferase(Phosphotransferase) domain 1"/>
    <property type="match status" value="2"/>
</dbReference>
<comment type="similarity">
    <text evidence="9">Belongs to the protein kinase superfamily. Ser/Thr protein kinase family. GCN2 subfamily.</text>
</comment>
<dbReference type="Proteomes" id="UP001234581">
    <property type="component" value="Unassembled WGS sequence"/>
</dbReference>
<dbReference type="GO" id="GO:0005524">
    <property type="term" value="F:ATP binding"/>
    <property type="evidence" value="ECO:0007669"/>
    <property type="project" value="UniProtKB-UniRule"/>
</dbReference>
<dbReference type="InterPro" id="IPR011009">
    <property type="entry name" value="Kinase-like_dom_sf"/>
</dbReference>
<feature type="region of interest" description="Disordered" evidence="12">
    <location>
        <begin position="498"/>
        <end position="550"/>
    </location>
</feature>
<dbReference type="Pfam" id="PF22949">
    <property type="entry name" value="HRI2_3H"/>
    <property type="match status" value="1"/>
</dbReference>
<feature type="compositionally biased region" description="Low complexity" evidence="12">
    <location>
        <begin position="837"/>
        <end position="848"/>
    </location>
</feature>
<dbReference type="AlphaFoldDB" id="A0AAD7V5M9"/>
<dbReference type="InterPro" id="IPR050339">
    <property type="entry name" value="CC_SR_Kinase"/>
</dbReference>
<organism evidence="14 15">
    <name type="scientific">Lichtheimia ornata</name>
    <dbReference type="NCBI Taxonomy" id="688661"/>
    <lineage>
        <taxon>Eukaryota</taxon>
        <taxon>Fungi</taxon>
        <taxon>Fungi incertae sedis</taxon>
        <taxon>Mucoromycota</taxon>
        <taxon>Mucoromycotina</taxon>
        <taxon>Mucoromycetes</taxon>
        <taxon>Mucorales</taxon>
        <taxon>Lichtheimiaceae</taxon>
        <taxon>Lichtheimia</taxon>
    </lineage>
</organism>
<gene>
    <name evidence="14" type="ORF">O0I10_004989</name>
</gene>
<keyword evidence="6" id="KW-0418">Kinase</keyword>
<evidence type="ECO:0000256" key="7">
    <source>
        <dbReference type="ARBA" id="ARBA00022840"/>
    </source>
</evidence>
<evidence type="ECO:0000256" key="1">
    <source>
        <dbReference type="ARBA" id="ARBA00012513"/>
    </source>
</evidence>
<proteinExistence type="inferred from homology"/>
<feature type="compositionally biased region" description="Basic residues" evidence="12">
    <location>
        <begin position="624"/>
        <end position="634"/>
    </location>
</feature>
<feature type="domain" description="Protein kinase" evidence="13">
    <location>
        <begin position="221"/>
        <end position="732"/>
    </location>
</feature>
<feature type="region of interest" description="Disordered" evidence="12">
    <location>
        <begin position="811"/>
        <end position="848"/>
    </location>
</feature>
<protein>
    <recommendedName>
        <fullName evidence="1">non-specific serine/threonine protein kinase</fullName>
        <ecNumber evidence="1">2.7.11.1</ecNumber>
    </recommendedName>
    <alternativeName>
        <fullName evidence="10">Heme-regulated eukaryotic initiation factor eIF-2-alpha kinase</fullName>
    </alternativeName>
</protein>
<accession>A0AAD7V5M9</accession>
<keyword evidence="4" id="KW-0808">Transferase</keyword>
<evidence type="ECO:0000259" key="13">
    <source>
        <dbReference type="PROSITE" id="PS50011"/>
    </source>
</evidence>
<keyword evidence="2" id="KW-0723">Serine/threonine-protein kinase</keyword>